<name>X1A7J9_9ZZZZ</name>
<dbReference type="EMBL" id="BART01009540">
    <property type="protein sequence ID" value="GAG77699.1"/>
    <property type="molecule type" value="Genomic_DNA"/>
</dbReference>
<comment type="caution">
    <text evidence="1">The sequence shown here is derived from an EMBL/GenBank/DDBJ whole genome shotgun (WGS) entry which is preliminary data.</text>
</comment>
<dbReference type="AlphaFoldDB" id="X1A7J9"/>
<reference evidence="1" key="1">
    <citation type="journal article" date="2014" name="Front. Microbiol.">
        <title>High frequency of phylogenetically diverse reductive dehalogenase-homologous genes in deep subseafloor sedimentary metagenomes.</title>
        <authorList>
            <person name="Kawai M."/>
            <person name="Futagami T."/>
            <person name="Toyoda A."/>
            <person name="Takaki Y."/>
            <person name="Nishi S."/>
            <person name="Hori S."/>
            <person name="Arai W."/>
            <person name="Tsubouchi T."/>
            <person name="Morono Y."/>
            <person name="Uchiyama I."/>
            <person name="Ito T."/>
            <person name="Fujiyama A."/>
            <person name="Inagaki F."/>
            <person name="Takami H."/>
        </authorList>
    </citation>
    <scope>NUCLEOTIDE SEQUENCE</scope>
    <source>
        <strain evidence="1">Expedition CK06-06</strain>
    </source>
</reference>
<accession>X1A7J9</accession>
<sequence>MYEDKKANRVLVANIPMPVADKEYVWSLPKGCKWFTLHVRDATAARIAFKTGHVANSVEPYFTLKANTSWDEKYLEVDISRGLPVFFACAGAGKVVEVVLGVYDDNLEGME</sequence>
<proteinExistence type="predicted"/>
<protein>
    <submittedName>
        <fullName evidence="1">Uncharacterized protein</fullName>
    </submittedName>
</protein>
<evidence type="ECO:0000313" key="1">
    <source>
        <dbReference type="EMBL" id="GAG77699.1"/>
    </source>
</evidence>
<gene>
    <name evidence="1" type="ORF">S01H4_21102</name>
</gene>
<organism evidence="1">
    <name type="scientific">marine sediment metagenome</name>
    <dbReference type="NCBI Taxonomy" id="412755"/>
    <lineage>
        <taxon>unclassified sequences</taxon>
        <taxon>metagenomes</taxon>
        <taxon>ecological metagenomes</taxon>
    </lineage>
</organism>